<accession>A0A2S0VNU3</accession>
<dbReference type="Gene3D" id="3.30.1120.10">
    <property type="match status" value="1"/>
</dbReference>
<dbReference type="InterPro" id="IPR000917">
    <property type="entry name" value="Sulfatase_N"/>
</dbReference>
<dbReference type="InterPro" id="IPR017850">
    <property type="entry name" value="Alkaline_phosphatase_core_sf"/>
</dbReference>
<name>A0A2S0VNU3_9ALTE</name>
<dbReference type="RefSeq" id="WP_108601942.1">
    <property type="nucleotide sequence ID" value="NZ_CP026604.1"/>
</dbReference>
<dbReference type="InterPro" id="IPR050738">
    <property type="entry name" value="Sulfatase"/>
</dbReference>
<gene>
    <name evidence="5" type="ORF">C2869_05180</name>
</gene>
<evidence type="ECO:0000313" key="5">
    <source>
        <dbReference type="EMBL" id="AWB65869.1"/>
    </source>
</evidence>
<dbReference type="PANTHER" id="PTHR42693">
    <property type="entry name" value="ARYLSULFATASE FAMILY MEMBER"/>
    <property type="match status" value="1"/>
</dbReference>
<dbReference type="OrthoDB" id="9803751at2"/>
<reference evidence="5 6" key="1">
    <citation type="submission" date="2018-01" db="EMBL/GenBank/DDBJ databases">
        <title>Genome sequence of a Cantenovulum-like bacteria.</title>
        <authorList>
            <person name="Tan W.R."/>
            <person name="Lau N.-S."/>
            <person name="Go F."/>
            <person name="Amirul A.-A.A."/>
        </authorList>
    </citation>
    <scope>NUCLEOTIDE SEQUENCE [LARGE SCALE GENOMIC DNA]</scope>
    <source>
        <strain evidence="5 6">CCB-QB4</strain>
    </source>
</reference>
<feature type="chain" id="PRO_5015751397" description="Sulfatase N-terminal domain-containing protein" evidence="3">
    <location>
        <begin position="25"/>
        <end position="485"/>
    </location>
</feature>
<keyword evidence="6" id="KW-1185">Reference proteome</keyword>
<evidence type="ECO:0000256" key="3">
    <source>
        <dbReference type="SAM" id="SignalP"/>
    </source>
</evidence>
<proteinExistence type="inferred from homology"/>
<dbReference type="Proteomes" id="UP000244441">
    <property type="component" value="Chromosome"/>
</dbReference>
<dbReference type="AlphaFoldDB" id="A0A2S0VNU3"/>
<evidence type="ECO:0000256" key="2">
    <source>
        <dbReference type="ARBA" id="ARBA00022801"/>
    </source>
</evidence>
<comment type="similarity">
    <text evidence="1">Belongs to the sulfatase family.</text>
</comment>
<organism evidence="5 6">
    <name type="scientific">Saccharobesus litoralis</name>
    <dbReference type="NCBI Taxonomy" id="2172099"/>
    <lineage>
        <taxon>Bacteria</taxon>
        <taxon>Pseudomonadati</taxon>
        <taxon>Pseudomonadota</taxon>
        <taxon>Gammaproteobacteria</taxon>
        <taxon>Alteromonadales</taxon>
        <taxon>Alteromonadaceae</taxon>
        <taxon>Saccharobesus</taxon>
    </lineage>
</organism>
<keyword evidence="2" id="KW-0378">Hydrolase</keyword>
<dbReference type="Pfam" id="PF00884">
    <property type="entry name" value="Sulfatase"/>
    <property type="match status" value="1"/>
</dbReference>
<evidence type="ECO:0000259" key="4">
    <source>
        <dbReference type="Pfam" id="PF00884"/>
    </source>
</evidence>
<dbReference type="EMBL" id="CP026604">
    <property type="protein sequence ID" value="AWB65869.1"/>
    <property type="molecule type" value="Genomic_DNA"/>
</dbReference>
<protein>
    <recommendedName>
        <fullName evidence="4">Sulfatase N-terminal domain-containing protein</fullName>
    </recommendedName>
</protein>
<keyword evidence="3" id="KW-0732">Signal</keyword>
<evidence type="ECO:0000313" key="6">
    <source>
        <dbReference type="Proteomes" id="UP000244441"/>
    </source>
</evidence>
<sequence>MNYNKLALVILPLTLTACSSIFTAKPTTQMAKPNILLIVSDDQGYADHGKTLADVNTPNIDKLAQQGVLFKQAYATSPICNASRMGLMTGQYQQKQGTFWYGGPGLNDATIPTMAEVLKDNGYTNGYVGKFHFGKTQLKNHARRDFPLNHGFDYFYGFEGGRKHYLNHKESVEAAFLQSKKKHKQAGQSLAQGPMWINRQLVDQEGFATELFGKQAIQFMQQNNDKPFFLKLAFNAVHNFTHQIPEHELKRRGLKGYRDWDPAKEDYRTWYVGSRMPNNDEGRAQYLAQLELLDSEIGKVINYLDESGLRQNTLVIYISDNGGSTPIYANNGHLRGSKYTLYEGGIRIPMIISWPDSIPTGKQRNDIVSTLDILPTLCAYISGCTLDKTDGINIQQALKGGETLERDYLVWDTNHEVAVRQGDWKLKIAKPSSQRHAKYEMVDIEVGTFLYNLKSDPSERNDLSQAHPEKLQALQVLYQQWRSKI</sequence>
<dbReference type="Gene3D" id="3.40.720.10">
    <property type="entry name" value="Alkaline Phosphatase, subunit A"/>
    <property type="match status" value="1"/>
</dbReference>
<dbReference type="PROSITE" id="PS51257">
    <property type="entry name" value="PROKAR_LIPOPROTEIN"/>
    <property type="match status" value="1"/>
</dbReference>
<evidence type="ECO:0000256" key="1">
    <source>
        <dbReference type="ARBA" id="ARBA00008779"/>
    </source>
</evidence>
<feature type="signal peptide" evidence="3">
    <location>
        <begin position="1"/>
        <end position="24"/>
    </location>
</feature>
<feature type="domain" description="Sulfatase N-terminal" evidence="4">
    <location>
        <begin position="33"/>
        <end position="379"/>
    </location>
</feature>
<dbReference type="PANTHER" id="PTHR42693:SF53">
    <property type="entry name" value="ENDO-4-O-SULFATASE"/>
    <property type="match status" value="1"/>
</dbReference>
<dbReference type="SUPFAM" id="SSF53649">
    <property type="entry name" value="Alkaline phosphatase-like"/>
    <property type="match status" value="1"/>
</dbReference>
<dbReference type="GO" id="GO:0004065">
    <property type="term" value="F:arylsulfatase activity"/>
    <property type="evidence" value="ECO:0007669"/>
    <property type="project" value="TreeGrafter"/>
</dbReference>
<dbReference type="KEGG" id="cate:C2869_05180"/>